<protein>
    <recommendedName>
        <fullName evidence="2">UspA domain-containing protein</fullName>
    </recommendedName>
</protein>
<comment type="caution">
    <text evidence="3">The sequence shown here is derived from an EMBL/GenBank/DDBJ whole genome shotgun (WGS) entry which is preliminary data.</text>
</comment>
<organism evidence="3 4">
    <name type="scientific">Caenispirillum salinarum AK4</name>
    <dbReference type="NCBI Taxonomy" id="1238182"/>
    <lineage>
        <taxon>Bacteria</taxon>
        <taxon>Pseudomonadati</taxon>
        <taxon>Pseudomonadota</taxon>
        <taxon>Alphaproteobacteria</taxon>
        <taxon>Rhodospirillales</taxon>
        <taxon>Novispirillaceae</taxon>
        <taxon>Caenispirillum</taxon>
    </lineage>
</organism>
<dbReference type="PANTHER" id="PTHR46268">
    <property type="entry name" value="STRESS RESPONSE PROTEIN NHAX"/>
    <property type="match status" value="1"/>
</dbReference>
<dbReference type="Gene3D" id="3.40.50.620">
    <property type="entry name" value="HUPs"/>
    <property type="match status" value="2"/>
</dbReference>
<feature type="domain" description="UspA" evidence="2">
    <location>
        <begin position="146"/>
        <end position="281"/>
    </location>
</feature>
<dbReference type="InterPro" id="IPR014729">
    <property type="entry name" value="Rossmann-like_a/b/a_fold"/>
</dbReference>
<evidence type="ECO:0000313" key="3">
    <source>
        <dbReference type="EMBL" id="EKV27128.1"/>
    </source>
</evidence>
<evidence type="ECO:0000256" key="1">
    <source>
        <dbReference type="ARBA" id="ARBA00008791"/>
    </source>
</evidence>
<reference evidence="3 4" key="1">
    <citation type="journal article" date="2013" name="Genome Announc.">
        <title>Draft Genome Sequence of an Alphaproteobacterium, Caenispirillum salinarum AK4(T), Isolated from a Solar Saltern.</title>
        <authorList>
            <person name="Khatri I."/>
            <person name="Singh A."/>
            <person name="Korpole S."/>
            <person name="Pinnaka A.K."/>
            <person name="Subramanian S."/>
        </authorList>
    </citation>
    <scope>NUCLEOTIDE SEQUENCE [LARGE SCALE GENOMIC DNA]</scope>
    <source>
        <strain evidence="3 4">AK4</strain>
    </source>
</reference>
<sequence>MPPDIAPPATILMATDLSARADRALTRAVHMARETGAALEVLHVVDQDLPPALRDAHHLQAERLVREQVAALAENTSVQWDVRIAAGIDIEEIIRHAEAAGAGVIVLGASRPGRFRSIVFGATANRVMRLSRVPVLVVKAGFRGAYRQVMAAVDTSPAAARALEHALAWWPEATTEAVHVTDPALPALLPASDEYSADTHDTAVNALYPLVHRLRHDTGHRLPLEIVEGQAGPALVARLKRFATDLAAIGSIGDTSPFRAAFGGTADHLIHEAPCDVLVVPPVA</sequence>
<dbReference type="OrthoDB" id="5564966at2"/>
<keyword evidence="4" id="KW-1185">Reference proteome</keyword>
<dbReference type="RefSeq" id="WP_009542453.1">
    <property type="nucleotide sequence ID" value="NZ_ANHY01000021.1"/>
</dbReference>
<dbReference type="STRING" id="1238182.C882_2057"/>
<dbReference type="eggNOG" id="COG0589">
    <property type="taxonomic scope" value="Bacteria"/>
</dbReference>
<evidence type="ECO:0000313" key="4">
    <source>
        <dbReference type="Proteomes" id="UP000009881"/>
    </source>
</evidence>
<comment type="similarity">
    <text evidence="1">Belongs to the universal stress protein A family.</text>
</comment>
<dbReference type="AlphaFoldDB" id="K9H974"/>
<dbReference type="CDD" id="cd00293">
    <property type="entry name" value="USP-like"/>
    <property type="match status" value="2"/>
</dbReference>
<evidence type="ECO:0000259" key="2">
    <source>
        <dbReference type="Pfam" id="PF00582"/>
    </source>
</evidence>
<gene>
    <name evidence="3" type="ORF">C882_2057</name>
</gene>
<dbReference type="InterPro" id="IPR006015">
    <property type="entry name" value="Universal_stress_UspA"/>
</dbReference>
<dbReference type="InterPro" id="IPR006016">
    <property type="entry name" value="UspA"/>
</dbReference>
<dbReference type="SUPFAM" id="SSF52402">
    <property type="entry name" value="Adenine nucleotide alpha hydrolases-like"/>
    <property type="match status" value="2"/>
</dbReference>
<feature type="domain" description="UspA" evidence="2">
    <location>
        <begin position="10"/>
        <end position="139"/>
    </location>
</feature>
<name>K9H974_9PROT</name>
<dbReference type="EMBL" id="ANHY01000021">
    <property type="protein sequence ID" value="EKV27128.1"/>
    <property type="molecule type" value="Genomic_DNA"/>
</dbReference>
<dbReference type="Pfam" id="PF00582">
    <property type="entry name" value="Usp"/>
    <property type="match status" value="2"/>
</dbReference>
<proteinExistence type="inferred from homology"/>
<accession>K9H974</accession>
<dbReference type="PRINTS" id="PR01438">
    <property type="entry name" value="UNVRSLSTRESS"/>
</dbReference>
<dbReference type="PANTHER" id="PTHR46268:SF6">
    <property type="entry name" value="UNIVERSAL STRESS PROTEIN UP12"/>
    <property type="match status" value="1"/>
</dbReference>
<dbReference type="Proteomes" id="UP000009881">
    <property type="component" value="Unassembled WGS sequence"/>
</dbReference>